<dbReference type="PATRIC" id="fig|742733.3.peg.991"/>
<feature type="signal peptide" evidence="5">
    <location>
        <begin position="1"/>
        <end position="20"/>
    </location>
</feature>
<feature type="domain" description="Periplasmic binding protein" evidence="6">
    <location>
        <begin position="67"/>
        <end position="318"/>
    </location>
</feature>
<dbReference type="InterPro" id="IPR025997">
    <property type="entry name" value="SBP_2_dom"/>
</dbReference>
<dbReference type="PROSITE" id="PS51257">
    <property type="entry name" value="PROKAR_LIPOPROTEIN"/>
    <property type="match status" value="1"/>
</dbReference>
<name>G5HEW2_9FIRM</name>
<evidence type="ECO:0000256" key="1">
    <source>
        <dbReference type="ARBA" id="ARBA00004196"/>
    </source>
</evidence>
<comment type="caution">
    <text evidence="7">The sequence shown here is derived from an EMBL/GenBank/DDBJ whole genome shotgun (WGS) entry which is preliminary data.</text>
</comment>
<dbReference type="PANTHER" id="PTHR46847:SF1">
    <property type="entry name" value="D-ALLOSE-BINDING PERIPLASMIC PROTEIN-RELATED"/>
    <property type="match status" value="1"/>
</dbReference>
<feature type="compositionally biased region" description="Low complexity" evidence="4">
    <location>
        <begin position="40"/>
        <end position="55"/>
    </location>
</feature>
<accession>G5HEW2</accession>
<organism evidence="7 8">
    <name type="scientific">[Clostridium] citroniae WAL-17108</name>
    <dbReference type="NCBI Taxonomy" id="742733"/>
    <lineage>
        <taxon>Bacteria</taxon>
        <taxon>Bacillati</taxon>
        <taxon>Bacillota</taxon>
        <taxon>Clostridia</taxon>
        <taxon>Lachnospirales</taxon>
        <taxon>Lachnospiraceae</taxon>
        <taxon>Enterocloster</taxon>
    </lineage>
</organism>
<evidence type="ECO:0000256" key="5">
    <source>
        <dbReference type="SAM" id="SignalP"/>
    </source>
</evidence>
<evidence type="ECO:0000256" key="4">
    <source>
        <dbReference type="SAM" id="MobiDB-lite"/>
    </source>
</evidence>
<feature type="region of interest" description="Disordered" evidence="4">
    <location>
        <begin position="26"/>
        <end position="58"/>
    </location>
</feature>
<comment type="subcellular location">
    <subcellularLocation>
        <location evidence="1">Cell envelope</location>
    </subcellularLocation>
</comment>
<evidence type="ECO:0000259" key="6">
    <source>
        <dbReference type="Pfam" id="PF13407"/>
    </source>
</evidence>
<evidence type="ECO:0000313" key="7">
    <source>
        <dbReference type="EMBL" id="EHF00071.1"/>
    </source>
</evidence>
<evidence type="ECO:0000313" key="8">
    <source>
        <dbReference type="Proteomes" id="UP000003763"/>
    </source>
</evidence>
<sequence>MKKKKVIAFVLTAFMLLSLAACGSAGSKTETAPAPEKTEASSATVGTEASSATAETETKEGGRVLGLVLLNGAIEHCQHFDEGVRDIAAKNGDEVVTLDGAYSVETINQCIEDLVAREVDGIIVDALDKEGHISSIKIANAAGIPVVQSDNICADESVVIGMTASDNYDAGYQCGVDAAAKMEKRGEKGKAICLENPGAPAPEARLEGFLKACEDNDIEILAVQPGAGTEAAASTTENLIQAHPEANICFCIDDPAAMGAYSSLKTAGMIPNCLVYGVDGNTENKELIASGEIAGTVQQDPFLMGQTSAEFFYSYWANEDYEFNITLPITFINSDNVADYL</sequence>
<feature type="chain" id="PRO_5039178896" description="Periplasmic binding protein domain-containing protein" evidence="5">
    <location>
        <begin position="21"/>
        <end position="341"/>
    </location>
</feature>
<gene>
    <name evidence="7" type="ORF">HMPREF9469_00985</name>
</gene>
<dbReference type="Pfam" id="PF13407">
    <property type="entry name" value="Peripla_BP_4"/>
    <property type="match status" value="1"/>
</dbReference>
<dbReference type="SUPFAM" id="SSF53822">
    <property type="entry name" value="Periplasmic binding protein-like I"/>
    <property type="match status" value="1"/>
</dbReference>
<dbReference type="PANTHER" id="PTHR46847">
    <property type="entry name" value="D-ALLOSE-BINDING PERIPLASMIC PROTEIN-RELATED"/>
    <property type="match status" value="1"/>
</dbReference>
<dbReference type="GO" id="GO:0030246">
    <property type="term" value="F:carbohydrate binding"/>
    <property type="evidence" value="ECO:0007669"/>
    <property type="project" value="UniProtKB-ARBA"/>
</dbReference>
<proteinExistence type="inferred from homology"/>
<dbReference type="eggNOG" id="COG1879">
    <property type="taxonomic scope" value="Bacteria"/>
</dbReference>
<dbReference type="GO" id="GO:0030313">
    <property type="term" value="C:cell envelope"/>
    <property type="evidence" value="ECO:0007669"/>
    <property type="project" value="UniProtKB-SubCell"/>
</dbReference>
<evidence type="ECO:0000256" key="2">
    <source>
        <dbReference type="ARBA" id="ARBA00007639"/>
    </source>
</evidence>
<dbReference type="EMBL" id="ADLJ01000007">
    <property type="protein sequence ID" value="EHF00071.1"/>
    <property type="molecule type" value="Genomic_DNA"/>
</dbReference>
<reference evidence="7 8" key="1">
    <citation type="submission" date="2011-08" db="EMBL/GenBank/DDBJ databases">
        <title>The Genome Sequence of Clostridium citroniae WAL-17108.</title>
        <authorList>
            <consortium name="The Broad Institute Genome Sequencing Platform"/>
            <person name="Earl A."/>
            <person name="Ward D."/>
            <person name="Feldgarden M."/>
            <person name="Gevers D."/>
            <person name="Finegold S.M."/>
            <person name="Summanen P.H."/>
            <person name="Molitoris D.R."/>
            <person name="Vaisanen M.L."/>
            <person name="Daigneault M."/>
            <person name="Allen-Vercoe E."/>
            <person name="Young S.K."/>
            <person name="Zeng Q."/>
            <person name="Gargeya S."/>
            <person name="Fitzgerald M."/>
            <person name="Haas B."/>
            <person name="Abouelleil A."/>
            <person name="Alvarado L."/>
            <person name="Arachchi H.M."/>
            <person name="Berlin A."/>
            <person name="Brown A."/>
            <person name="Chapman S.B."/>
            <person name="Chen Z."/>
            <person name="Dunbar C."/>
            <person name="Freedman E."/>
            <person name="Gearin G."/>
            <person name="Gellesch M."/>
            <person name="Goldberg J."/>
            <person name="Griggs A."/>
            <person name="Gujja S."/>
            <person name="Heiman D."/>
            <person name="Howarth C."/>
            <person name="Larson L."/>
            <person name="Lui A."/>
            <person name="MacDonald P.J.P."/>
            <person name="Montmayeur A."/>
            <person name="Murphy C."/>
            <person name="Neiman D."/>
            <person name="Pearson M."/>
            <person name="Priest M."/>
            <person name="Roberts A."/>
            <person name="Saif S."/>
            <person name="Shea T."/>
            <person name="Shenoy N."/>
            <person name="Sisk P."/>
            <person name="Stolte C."/>
            <person name="Sykes S."/>
            <person name="Wortman J."/>
            <person name="Nusbaum C."/>
            <person name="Birren B."/>
        </authorList>
    </citation>
    <scope>NUCLEOTIDE SEQUENCE [LARGE SCALE GENOMIC DNA]</scope>
    <source>
        <strain evidence="7 8">WAL-17108</strain>
    </source>
</reference>
<keyword evidence="3 5" id="KW-0732">Signal</keyword>
<dbReference type="HOGENOM" id="CLU_813046_0_0_9"/>
<evidence type="ECO:0000256" key="3">
    <source>
        <dbReference type="ARBA" id="ARBA00022729"/>
    </source>
</evidence>
<dbReference type="InterPro" id="IPR028082">
    <property type="entry name" value="Peripla_BP_I"/>
</dbReference>
<protein>
    <recommendedName>
        <fullName evidence="6">Periplasmic binding protein domain-containing protein</fullName>
    </recommendedName>
</protein>
<dbReference type="Gene3D" id="3.40.50.2300">
    <property type="match status" value="2"/>
</dbReference>
<dbReference type="AlphaFoldDB" id="G5HEW2"/>
<dbReference type="RefSeq" id="WP_007859761.1">
    <property type="nucleotide sequence ID" value="NZ_JH376420.1"/>
</dbReference>
<dbReference type="Proteomes" id="UP000003763">
    <property type="component" value="Unassembled WGS sequence"/>
</dbReference>
<comment type="similarity">
    <text evidence="2">Belongs to the bacterial solute-binding protein 2 family.</text>
</comment>